<comment type="caution">
    <text evidence="2">The sequence shown here is derived from an EMBL/GenBank/DDBJ whole genome shotgun (WGS) entry which is preliminary data.</text>
</comment>
<protein>
    <recommendedName>
        <fullName evidence="1">TRF2/HOY1 PH-like domain-containing protein</fullName>
    </recommendedName>
</protein>
<evidence type="ECO:0000313" key="3">
    <source>
        <dbReference type="Proteomes" id="UP000631114"/>
    </source>
</evidence>
<organism evidence="2 3">
    <name type="scientific">Coptis chinensis</name>
    <dbReference type="NCBI Taxonomy" id="261450"/>
    <lineage>
        <taxon>Eukaryota</taxon>
        <taxon>Viridiplantae</taxon>
        <taxon>Streptophyta</taxon>
        <taxon>Embryophyta</taxon>
        <taxon>Tracheophyta</taxon>
        <taxon>Spermatophyta</taxon>
        <taxon>Magnoliopsida</taxon>
        <taxon>Ranunculales</taxon>
        <taxon>Ranunculaceae</taxon>
        <taxon>Coptidoideae</taxon>
        <taxon>Coptis</taxon>
    </lineage>
</organism>
<evidence type="ECO:0000259" key="1">
    <source>
        <dbReference type="Pfam" id="PF24818"/>
    </source>
</evidence>
<dbReference type="InterPro" id="IPR057939">
    <property type="entry name" value="TRF2_HOY1_PH"/>
</dbReference>
<dbReference type="PANTHER" id="PTHR33494">
    <property type="entry name" value="OS02G0793800 PROTEIN"/>
    <property type="match status" value="1"/>
</dbReference>
<proteinExistence type="predicted"/>
<dbReference type="AlphaFoldDB" id="A0A835IYE3"/>
<feature type="domain" description="TRF2/HOY1 PH-like" evidence="1">
    <location>
        <begin position="192"/>
        <end position="287"/>
    </location>
</feature>
<accession>A0A835IYE3</accession>
<dbReference type="PANTHER" id="PTHR33494:SF5">
    <property type="entry name" value="F10A16.6 PROTEIN"/>
    <property type="match status" value="1"/>
</dbReference>
<gene>
    <name evidence="2" type="ORF">IFM89_030653</name>
</gene>
<evidence type="ECO:0000313" key="2">
    <source>
        <dbReference type="EMBL" id="KAF9625999.1"/>
    </source>
</evidence>
<dbReference type="Pfam" id="PF24818">
    <property type="entry name" value="PH_TRF2_HOY1"/>
    <property type="match status" value="1"/>
</dbReference>
<name>A0A835IYE3_9MAGN</name>
<sequence length="550" mass="61657">MDSQNQDLIDYMEPLFDIELYDSPVFVPEIGDVQSPGFDVDDYSVLSGTQGRNILPSKSSREEESDMTYKRLKLGSPTQQCFYDSVPESSSPLGLRLKKTPSFLDLVESKLSHSNTSFSMLSRPKSDSAVVSVPQSNGKAKASNFSASLLRIGSWELTRTLVYNKDMVSHVLDASNPCTGKVLQNYPKICLKLLSRYDGQLVAKCYFAKRKLVWEVLDDGLKRKIEVQWSDITALKATYLLRRPLFSRETNPQPRKHTLWKATSDFTDGQASIVRRHFLQFPQGTLQKHYEKLLQLDNGLFLLSKNPYPLLDSAYFYPDDLERQNSDNYLSGLMGQGSIRFEELLESGPSDEYLELLRCFTLSRTSIHPRRFSLDQTVASSETFLSTLGILSSSDSLPIPSLILAIRGSACSLDDETSVSMENISPSEFVSLPPPSMPTFNKSNLGGSCYSVEKGEVRTNLWRNNHNASGQGNPNSNFKVNSVLDLKPNCWVSQIQTNQTLADSSEDNGYRSSLDDYLSAFSYLGKVNDNLEEYGAVFVVEDDDATLTRE</sequence>
<keyword evidence="3" id="KW-1185">Reference proteome</keyword>
<reference evidence="2 3" key="1">
    <citation type="submission" date="2020-10" db="EMBL/GenBank/DDBJ databases">
        <title>The Coptis chinensis genome and diversification of protoberbering-type alkaloids.</title>
        <authorList>
            <person name="Wang B."/>
            <person name="Shu S."/>
            <person name="Song C."/>
            <person name="Liu Y."/>
        </authorList>
    </citation>
    <scope>NUCLEOTIDE SEQUENCE [LARGE SCALE GENOMIC DNA]</scope>
    <source>
        <strain evidence="2">HL-2020</strain>
        <tissue evidence="2">Leaf</tissue>
    </source>
</reference>
<dbReference type="OrthoDB" id="6159439at2759"/>
<dbReference type="EMBL" id="JADFTS010000001">
    <property type="protein sequence ID" value="KAF9625999.1"/>
    <property type="molecule type" value="Genomic_DNA"/>
</dbReference>
<dbReference type="Proteomes" id="UP000631114">
    <property type="component" value="Unassembled WGS sequence"/>
</dbReference>